<dbReference type="RefSeq" id="XP_040772368.1">
    <property type="nucleotide sequence ID" value="XM_040919822.1"/>
</dbReference>
<gene>
    <name evidence="2" type="ORF">M406DRAFT_323845</name>
</gene>
<sequence>MVQHACLLAAAGVPFSLVARHRQSPLEDVRLGGPSTTMLGAPAVRPASVNEHTAPLRISSPNLSQIRRHHPCT</sequence>
<dbReference type="EMBL" id="MU032351">
    <property type="protein sequence ID" value="KAF3761389.1"/>
    <property type="molecule type" value="Genomic_DNA"/>
</dbReference>
<organism evidence="2 3">
    <name type="scientific">Cryphonectria parasitica (strain ATCC 38755 / EP155)</name>
    <dbReference type="NCBI Taxonomy" id="660469"/>
    <lineage>
        <taxon>Eukaryota</taxon>
        <taxon>Fungi</taxon>
        <taxon>Dikarya</taxon>
        <taxon>Ascomycota</taxon>
        <taxon>Pezizomycotina</taxon>
        <taxon>Sordariomycetes</taxon>
        <taxon>Sordariomycetidae</taxon>
        <taxon>Diaporthales</taxon>
        <taxon>Cryphonectriaceae</taxon>
        <taxon>Cryphonectria-Endothia species complex</taxon>
        <taxon>Cryphonectria</taxon>
    </lineage>
</organism>
<evidence type="ECO:0000313" key="2">
    <source>
        <dbReference type="EMBL" id="KAF3761389.1"/>
    </source>
</evidence>
<comment type="caution">
    <text evidence="2">The sequence shown here is derived from an EMBL/GenBank/DDBJ whole genome shotgun (WGS) entry which is preliminary data.</text>
</comment>
<proteinExistence type="predicted"/>
<name>A0A9P5CJM5_CRYP1</name>
<keyword evidence="3" id="KW-1185">Reference proteome</keyword>
<protein>
    <submittedName>
        <fullName evidence="2">Uncharacterized protein</fullName>
    </submittedName>
</protein>
<evidence type="ECO:0000256" key="1">
    <source>
        <dbReference type="SAM" id="MobiDB-lite"/>
    </source>
</evidence>
<dbReference type="AlphaFoldDB" id="A0A9P5CJM5"/>
<evidence type="ECO:0000313" key="3">
    <source>
        <dbReference type="Proteomes" id="UP000803844"/>
    </source>
</evidence>
<reference evidence="2" key="1">
    <citation type="journal article" date="2020" name="Phytopathology">
        <title>Genome sequence of the chestnut blight fungus Cryphonectria parasitica EP155: A fundamental resource for an archetypical invasive plant pathogen.</title>
        <authorList>
            <person name="Crouch J.A."/>
            <person name="Dawe A."/>
            <person name="Aerts A."/>
            <person name="Barry K."/>
            <person name="Churchill A.C.L."/>
            <person name="Grimwood J."/>
            <person name="Hillman B."/>
            <person name="Milgroom M.G."/>
            <person name="Pangilinan J."/>
            <person name="Smith M."/>
            <person name="Salamov A."/>
            <person name="Schmutz J."/>
            <person name="Yadav J."/>
            <person name="Grigoriev I.V."/>
            <person name="Nuss D."/>
        </authorList>
    </citation>
    <scope>NUCLEOTIDE SEQUENCE</scope>
    <source>
        <strain evidence="2">EP155</strain>
    </source>
</reference>
<feature type="region of interest" description="Disordered" evidence="1">
    <location>
        <begin position="46"/>
        <end position="73"/>
    </location>
</feature>
<dbReference type="GeneID" id="63836951"/>
<dbReference type="Proteomes" id="UP000803844">
    <property type="component" value="Unassembled WGS sequence"/>
</dbReference>
<accession>A0A9P5CJM5</accession>